<reference evidence="2" key="1">
    <citation type="submission" date="2018-05" db="EMBL/GenBank/DDBJ databases">
        <authorList>
            <person name="Lanie J.A."/>
            <person name="Ng W.-L."/>
            <person name="Kazmierczak K.M."/>
            <person name="Andrzejewski T.M."/>
            <person name="Davidsen T.M."/>
            <person name="Wayne K.J."/>
            <person name="Tettelin H."/>
            <person name="Glass J.I."/>
            <person name="Rusch D."/>
            <person name="Podicherti R."/>
            <person name="Tsui H.-C.T."/>
            <person name="Winkler M.E."/>
        </authorList>
    </citation>
    <scope>NUCLEOTIDE SEQUENCE</scope>
</reference>
<proteinExistence type="predicted"/>
<protein>
    <submittedName>
        <fullName evidence="2">Uncharacterized protein</fullName>
    </submittedName>
</protein>
<dbReference type="EMBL" id="UINC01189313">
    <property type="protein sequence ID" value="SVE02947.1"/>
    <property type="molecule type" value="Genomic_DNA"/>
</dbReference>
<feature type="non-terminal residue" evidence="2">
    <location>
        <position position="109"/>
    </location>
</feature>
<evidence type="ECO:0000256" key="1">
    <source>
        <dbReference type="SAM" id="MobiDB-lite"/>
    </source>
</evidence>
<name>A0A383A547_9ZZZZ</name>
<organism evidence="2">
    <name type="scientific">marine metagenome</name>
    <dbReference type="NCBI Taxonomy" id="408172"/>
    <lineage>
        <taxon>unclassified sequences</taxon>
        <taxon>metagenomes</taxon>
        <taxon>ecological metagenomes</taxon>
    </lineage>
</organism>
<dbReference type="AlphaFoldDB" id="A0A383A547"/>
<accession>A0A383A547</accession>
<sequence>MPRQFLASLGIVAAALVTFTLAAVVVGGRVQTTDTGTHRTPWGDPDLQGVWTNATRTPLERPEEYGSEQRLSSSQLREQEEGAARNLANESPVRAGNPGTYNAFWRDPV</sequence>
<gene>
    <name evidence="2" type="ORF">METZ01_LOCUS455801</name>
</gene>
<feature type="region of interest" description="Disordered" evidence="1">
    <location>
        <begin position="32"/>
        <end position="51"/>
    </location>
</feature>
<evidence type="ECO:0000313" key="2">
    <source>
        <dbReference type="EMBL" id="SVE02947.1"/>
    </source>
</evidence>
<feature type="region of interest" description="Disordered" evidence="1">
    <location>
        <begin position="56"/>
        <end position="109"/>
    </location>
</feature>